<name>A0A5C4MFJ0_9ACTN</name>
<reference evidence="1 2" key="1">
    <citation type="submission" date="2019-05" db="EMBL/GenBank/DDBJ databases">
        <title>Mumia sp. nov., isolated from the intestinal contents of plateau pika (Ochotona curzoniae) in the Qinghai-Tibet plateau of China.</title>
        <authorList>
            <person name="Tian Z."/>
        </authorList>
    </citation>
    <scope>NUCLEOTIDE SEQUENCE [LARGE SCALE GENOMIC DNA]</scope>
    <source>
        <strain evidence="2">527</strain>
    </source>
</reference>
<evidence type="ECO:0000313" key="1">
    <source>
        <dbReference type="EMBL" id="TNC34850.1"/>
    </source>
</evidence>
<proteinExistence type="predicted"/>
<feature type="non-terminal residue" evidence="1">
    <location>
        <position position="49"/>
    </location>
</feature>
<gene>
    <name evidence="1" type="ORF">FHE65_27475</name>
</gene>
<accession>A0A5C4MFJ0</accession>
<evidence type="ECO:0000313" key="2">
    <source>
        <dbReference type="Proteomes" id="UP000306740"/>
    </source>
</evidence>
<dbReference type="AlphaFoldDB" id="A0A5C4MFJ0"/>
<protein>
    <submittedName>
        <fullName evidence="1">Decaprenylphosphoryl-beta-D-ribose oxidase</fullName>
    </submittedName>
</protein>
<dbReference type="EMBL" id="VDFR01000151">
    <property type="protein sequence ID" value="TNC34850.1"/>
    <property type="molecule type" value="Genomic_DNA"/>
</dbReference>
<organism evidence="1 2">
    <name type="scientific">Mumia zhuanghuii</name>
    <dbReference type="NCBI Taxonomy" id="2585211"/>
    <lineage>
        <taxon>Bacteria</taxon>
        <taxon>Bacillati</taxon>
        <taxon>Actinomycetota</taxon>
        <taxon>Actinomycetes</taxon>
        <taxon>Propionibacteriales</taxon>
        <taxon>Nocardioidaceae</taxon>
        <taxon>Mumia</taxon>
    </lineage>
</organism>
<comment type="caution">
    <text evidence="1">The sequence shown here is derived from an EMBL/GenBank/DDBJ whole genome shotgun (WGS) entry which is preliminary data.</text>
</comment>
<dbReference type="Proteomes" id="UP000306740">
    <property type="component" value="Unassembled WGS sequence"/>
</dbReference>
<sequence>MSTPPGRRAALSGWGRTSVTVGDLRVPLTVDDVRSAVLDAGPRGVAGRG</sequence>